<dbReference type="InterPro" id="IPR025924">
    <property type="entry name" value="YHYH_dom"/>
</dbReference>
<evidence type="ECO:0000259" key="1">
    <source>
        <dbReference type="Pfam" id="PF14240"/>
    </source>
</evidence>
<dbReference type="AlphaFoldDB" id="A0A0J9E5Q8"/>
<dbReference type="OrthoDB" id="9796530at2"/>
<keyword evidence="3" id="KW-1185">Reference proteome</keyword>
<name>A0A0J9E5Q8_9RHOB</name>
<organism evidence="2 3">
    <name type="scientific">Candidatus Rhodobacter oscarellae</name>
    <dbReference type="NCBI Taxonomy" id="1675527"/>
    <lineage>
        <taxon>Bacteria</taxon>
        <taxon>Pseudomonadati</taxon>
        <taxon>Pseudomonadota</taxon>
        <taxon>Alphaproteobacteria</taxon>
        <taxon>Rhodobacterales</taxon>
        <taxon>Rhodobacter group</taxon>
        <taxon>Rhodobacter</taxon>
    </lineage>
</organism>
<dbReference type="Pfam" id="PF14240">
    <property type="entry name" value="YHYH"/>
    <property type="match status" value="1"/>
</dbReference>
<comment type="caution">
    <text evidence="2">The sequence shown here is derived from an EMBL/GenBank/DDBJ whole genome shotgun (WGS) entry which is preliminary data.</text>
</comment>
<protein>
    <recommendedName>
        <fullName evidence="1">YHYH domain-containing protein</fullName>
    </recommendedName>
</protein>
<dbReference type="STRING" id="1675527.AIOL_003060"/>
<evidence type="ECO:0000313" key="2">
    <source>
        <dbReference type="EMBL" id="KMW58090.1"/>
    </source>
</evidence>
<feature type="domain" description="YHYH" evidence="1">
    <location>
        <begin position="94"/>
        <end position="285"/>
    </location>
</feature>
<accession>A0A0J9E5Q8</accession>
<dbReference type="Proteomes" id="UP000037178">
    <property type="component" value="Unassembled WGS sequence"/>
</dbReference>
<sequence length="297" mass="31402">MIKYSRRAALITFLGGGVVAGAALGQHRLRVHTATEAQSLSLVAARNTVGGNQVSISLRGAKRVITSNGIPDHAVGSFPNRGNPHKIAAQNYRFEMPVRPRKQSLSGAELGALAGVAVNGVPFDPGAAEFWQGHRASGWQYEALGGAVALGLDANYAHVQPTGAYHYHGLPIGLMQNLGWSASRPSPLIGYAADGFPIYAITAEIGGRVVEMTSSYRLRSGSRPGGAQPGGEYDGTFVQDYAYVAGAGRLDAANGAFVQTAEYPSGTYAYFLTQSYPVIPRLFFGAVDGSFKKRRRG</sequence>
<gene>
    <name evidence="2" type="ORF">AIOL_003060</name>
</gene>
<reference evidence="2 3" key="1">
    <citation type="submission" date="2015-06" db="EMBL/GenBank/DDBJ databases">
        <title>Draft genome sequence of an Alphaproteobacteria species associated to the Mediterranean sponge Oscarella lobularis.</title>
        <authorList>
            <person name="Jourda C."/>
            <person name="Santini S."/>
            <person name="Claverie J.-M."/>
        </authorList>
    </citation>
    <scope>NUCLEOTIDE SEQUENCE [LARGE SCALE GENOMIC DNA]</scope>
    <source>
        <strain evidence="2">IGS</strain>
    </source>
</reference>
<dbReference type="EMBL" id="LFTY01000002">
    <property type="protein sequence ID" value="KMW58090.1"/>
    <property type="molecule type" value="Genomic_DNA"/>
</dbReference>
<dbReference type="PATRIC" id="fig|1675527.3.peg.3201"/>
<evidence type="ECO:0000313" key="3">
    <source>
        <dbReference type="Proteomes" id="UP000037178"/>
    </source>
</evidence>
<dbReference type="RefSeq" id="WP_049643735.1">
    <property type="nucleotide sequence ID" value="NZ_LFTY01000002.1"/>
</dbReference>
<proteinExistence type="predicted"/>